<proteinExistence type="predicted"/>
<dbReference type="PANTHER" id="PTHR23167:SF46">
    <property type="entry name" value="EPS15 HOMOLOGY DOMAIN CONTAINING PROTEIN-BINDING PROTEIN 1, ISOFORM F"/>
    <property type="match status" value="1"/>
</dbReference>
<evidence type="ECO:0000313" key="2">
    <source>
        <dbReference type="EMBL" id="CAH3165618.1"/>
    </source>
</evidence>
<evidence type="ECO:0000259" key="1">
    <source>
        <dbReference type="PROSITE" id="PS50021"/>
    </source>
</evidence>
<keyword evidence="3" id="KW-1185">Reference proteome</keyword>
<name>A0ABN8QP03_9CNID</name>
<organism evidence="2 3">
    <name type="scientific">Porites lobata</name>
    <dbReference type="NCBI Taxonomy" id="104759"/>
    <lineage>
        <taxon>Eukaryota</taxon>
        <taxon>Metazoa</taxon>
        <taxon>Cnidaria</taxon>
        <taxon>Anthozoa</taxon>
        <taxon>Hexacorallia</taxon>
        <taxon>Scleractinia</taxon>
        <taxon>Fungiina</taxon>
        <taxon>Poritidae</taxon>
        <taxon>Porites</taxon>
    </lineage>
</organism>
<dbReference type="PANTHER" id="PTHR23167">
    <property type="entry name" value="CALPONIN HOMOLOGY DOMAIN-CONTAINING PROTEIN DDB_G0272472-RELATED"/>
    <property type="match status" value="1"/>
</dbReference>
<sequence>MITRHRAKAMATRHKISQENCKLLRGKEALIEWSQRQTVGYKNVRVTNMTTSWRDGLAFCAIVHRFKPDCIDFANLCKNDMLKNNELAFRVAEEQLGIPALLDASDLVSMDVPDELSIMTYVSSLYFHLSKLNNSENGTQINNKMGKPKPRYMFDILAADEEYKRRFKIKQREIVEEETETEHST</sequence>
<dbReference type="InterPro" id="IPR001715">
    <property type="entry name" value="CH_dom"/>
</dbReference>
<reference evidence="2 3" key="1">
    <citation type="submission" date="2022-05" db="EMBL/GenBank/DDBJ databases">
        <authorList>
            <consortium name="Genoscope - CEA"/>
            <person name="William W."/>
        </authorList>
    </citation>
    <scope>NUCLEOTIDE SEQUENCE [LARGE SCALE GENOMIC DNA]</scope>
</reference>
<dbReference type="InterPro" id="IPR036872">
    <property type="entry name" value="CH_dom_sf"/>
</dbReference>
<dbReference type="Proteomes" id="UP001159405">
    <property type="component" value="Unassembled WGS sequence"/>
</dbReference>
<protein>
    <recommendedName>
        <fullName evidence="1">Calponin-homology (CH) domain-containing protein</fullName>
    </recommendedName>
</protein>
<dbReference type="InterPro" id="IPR050540">
    <property type="entry name" value="F-actin_Monoox_Mical"/>
</dbReference>
<gene>
    <name evidence="2" type="ORF">PLOB_00007267</name>
</gene>
<dbReference type="SUPFAM" id="SSF47576">
    <property type="entry name" value="Calponin-homology domain, CH-domain"/>
    <property type="match status" value="1"/>
</dbReference>
<evidence type="ECO:0000313" key="3">
    <source>
        <dbReference type="Proteomes" id="UP001159405"/>
    </source>
</evidence>
<dbReference type="EMBL" id="CALNXK010000133">
    <property type="protein sequence ID" value="CAH3165618.1"/>
    <property type="molecule type" value="Genomic_DNA"/>
</dbReference>
<accession>A0ABN8QP03</accession>
<feature type="domain" description="Calponin-homology (CH)" evidence="1">
    <location>
        <begin position="24"/>
        <end position="130"/>
    </location>
</feature>
<dbReference type="Pfam" id="PF00307">
    <property type="entry name" value="CH"/>
    <property type="match status" value="1"/>
</dbReference>
<dbReference type="Gene3D" id="1.10.418.10">
    <property type="entry name" value="Calponin-like domain"/>
    <property type="match status" value="1"/>
</dbReference>
<dbReference type="PROSITE" id="PS50021">
    <property type="entry name" value="CH"/>
    <property type="match status" value="1"/>
</dbReference>
<comment type="caution">
    <text evidence="2">The sequence shown here is derived from an EMBL/GenBank/DDBJ whole genome shotgun (WGS) entry which is preliminary data.</text>
</comment>
<dbReference type="SMART" id="SM00033">
    <property type="entry name" value="CH"/>
    <property type="match status" value="1"/>
</dbReference>